<proteinExistence type="predicted"/>
<organism evidence="2 3">
    <name type="scientific">Thelohanellus kitauei</name>
    <name type="common">Myxosporean</name>
    <dbReference type="NCBI Taxonomy" id="669202"/>
    <lineage>
        <taxon>Eukaryota</taxon>
        <taxon>Metazoa</taxon>
        <taxon>Cnidaria</taxon>
        <taxon>Myxozoa</taxon>
        <taxon>Myxosporea</taxon>
        <taxon>Bivalvulida</taxon>
        <taxon>Platysporina</taxon>
        <taxon>Myxobolidae</taxon>
        <taxon>Thelohanellus</taxon>
    </lineage>
</organism>
<evidence type="ECO:0000313" key="3">
    <source>
        <dbReference type="Proteomes" id="UP000031668"/>
    </source>
</evidence>
<dbReference type="InterPro" id="IPR023796">
    <property type="entry name" value="Serpin_dom"/>
</dbReference>
<dbReference type="Pfam" id="PF00079">
    <property type="entry name" value="Serpin"/>
    <property type="match status" value="1"/>
</dbReference>
<keyword evidence="3" id="KW-1185">Reference proteome</keyword>
<dbReference type="SUPFAM" id="SSF56574">
    <property type="entry name" value="Serpins"/>
    <property type="match status" value="1"/>
</dbReference>
<comment type="caution">
    <text evidence="2">The sequence shown here is derived from an EMBL/GenBank/DDBJ whole genome shotgun (WGS) entry which is preliminary data.</text>
</comment>
<protein>
    <submittedName>
        <fullName evidence="2">Serpin B10</fullName>
    </submittedName>
</protein>
<dbReference type="EMBL" id="JWZT01005362">
    <property type="protein sequence ID" value="KII61247.1"/>
    <property type="molecule type" value="Genomic_DNA"/>
</dbReference>
<evidence type="ECO:0000259" key="1">
    <source>
        <dbReference type="Pfam" id="PF00079"/>
    </source>
</evidence>
<dbReference type="InterPro" id="IPR042185">
    <property type="entry name" value="Serpin_sf_2"/>
</dbReference>
<gene>
    <name evidence="2" type="ORF">RF11_14696</name>
</gene>
<reference evidence="2 3" key="1">
    <citation type="journal article" date="2014" name="Genome Biol. Evol.">
        <title>The genome of the myxosporean Thelohanellus kitauei shows adaptations to nutrient acquisition within its fish host.</title>
        <authorList>
            <person name="Yang Y."/>
            <person name="Xiong J."/>
            <person name="Zhou Z."/>
            <person name="Huo F."/>
            <person name="Miao W."/>
            <person name="Ran C."/>
            <person name="Liu Y."/>
            <person name="Zhang J."/>
            <person name="Feng J."/>
            <person name="Wang M."/>
            <person name="Wang M."/>
            <person name="Wang L."/>
            <person name="Yao B."/>
        </authorList>
    </citation>
    <scope>NUCLEOTIDE SEQUENCE [LARGE SCALE GENOMIC DNA]</scope>
    <source>
        <strain evidence="2">Wuqing</strain>
    </source>
</reference>
<dbReference type="InterPro" id="IPR036186">
    <property type="entry name" value="Serpin_sf"/>
</dbReference>
<dbReference type="Proteomes" id="UP000031668">
    <property type="component" value="Unassembled WGS sequence"/>
</dbReference>
<dbReference type="Gene3D" id="2.30.39.10">
    <property type="entry name" value="Alpha-1-antitrypsin, domain 1"/>
    <property type="match status" value="1"/>
</dbReference>
<dbReference type="Gene3D" id="3.30.497.10">
    <property type="entry name" value="Antithrombin, subunit I, domain 2"/>
    <property type="match status" value="1"/>
</dbReference>
<dbReference type="OrthoDB" id="9518664at2759"/>
<evidence type="ECO:0000313" key="2">
    <source>
        <dbReference type="EMBL" id="KII61247.1"/>
    </source>
</evidence>
<feature type="domain" description="Serpin" evidence="1">
    <location>
        <begin position="5"/>
        <end position="122"/>
    </location>
</feature>
<sequence>MIKMKNYMFDSTVQYVDLKLPKIQIRDQYDFSEIFKNFGWKENFAENQHDFSRITNTPIFITNLIQNTNLGFDDLHEKYSVAKMNHNTSEPQYKFHVTRPFLFFVYSYSENIVYASAYVTHPNAAQI</sequence>
<name>A0A0C2IWJ2_THEKT</name>
<dbReference type="InterPro" id="IPR042178">
    <property type="entry name" value="Serpin_sf_1"/>
</dbReference>
<accession>A0A0C2IWJ2</accession>
<dbReference type="AlphaFoldDB" id="A0A0C2IWJ2"/>